<dbReference type="AlphaFoldDB" id="A0A1H6F1Q0"/>
<organism evidence="2 3">
    <name type="scientific">Nonomuraea solani</name>
    <dbReference type="NCBI Taxonomy" id="1144553"/>
    <lineage>
        <taxon>Bacteria</taxon>
        <taxon>Bacillati</taxon>
        <taxon>Actinomycetota</taxon>
        <taxon>Actinomycetes</taxon>
        <taxon>Streptosporangiales</taxon>
        <taxon>Streptosporangiaceae</taxon>
        <taxon>Nonomuraea</taxon>
    </lineage>
</organism>
<feature type="signal peptide" evidence="1">
    <location>
        <begin position="1"/>
        <end position="23"/>
    </location>
</feature>
<name>A0A1H6F1Q0_9ACTN</name>
<reference evidence="2 3" key="1">
    <citation type="submission" date="2016-10" db="EMBL/GenBank/DDBJ databases">
        <authorList>
            <person name="de Groot N.N."/>
        </authorList>
    </citation>
    <scope>NUCLEOTIDE SEQUENCE [LARGE SCALE GENOMIC DNA]</scope>
    <source>
        <strain evidence="2 3">CGMCC 4.7037</strain>
    </source>
</reference>
<proteinExistence type="predicted"/>
<keyword evidence="3" id="KW-1185">Reference proteome</keyword>
<keyword evidence="1" id="KW-0732">Signal</keyword>
<dbReference type="Proteomes" id="UP000236732">
    <property type="component" value="Unassembled WGS sequence"/>
</dbReference>
<sequence>MHSHKLIAALALAGGLVAPMALAAGPAAAMAGSCRVELYDIDAGNVADRDGRDEVRFLVDGNLFPRINANYFGMNAGGDGDPGEFEDPTSIILNSQDVDFELRETDGPVWGEGDLLGTVTALGSTCAGLATGATRTITRTLTGTEQTAYSYVVSLEMTGL</sequence>
<evidence type="ECO:0000313" key="3">
    <source>
        <dbReference type="Proteomes" id="UP000236732"/>
    </source>
</evidence>
<evidence type="ECO:0000256" key="1">
    <source>
        <dbReference type="SAM" id="SignalP"/>
    </source>
</evidence>
<gene>
    <name evidence="2" type="ORF">SAMN05444920_1577</name>
</gene>
<feature type="chain" id="PRO_5009297663" description="Allene oxide cyclase barrel-like domain-containing protein" evidence="1">
    <location>
        <begin position="24"/>
        <end position="160"/>
    </location>
</feature>
<accession>A0A1H6F1Q0</accession>
<dbReference type="RefSeq" id="WP_103964982.1">
    <property type="nucleotide sequence ID" value="NZ_FNVT01000057.1"/>
</dbReference>
<dbReference type="PROSITE" id="PS51257">
    <property type="entry name" value="PROKAR_LIPOPROTEIN"/>
    <property type="match status" value="1"/>
</dbReference>
<dbReference type="OrthoDB" id="3535968at2"/>
<protein>
    <recommendedName>
        <fullName evidence="4">Allene oxide cyclase barrel-like domain-containing protein</fullName>
    </recommendedName>
</protein>
<evidence type="ECO:0000313" key="2">
    <source>
        <dbReference type="EMBL" id="SEH04087.1"/>
    </source>
</evidence>
<dbReference type="EMBL" id="FNVT01000057">
    <property type="protein sequence ID" value="SEH04087.1"/>
    <property type="molecule type" value="Genomic_DNA"/>
</dbReference>
<evidence type="ECO:0008006" key="4">
    <source>
        <dbReference type="Google" id="ProtNLM"/>
    </source>
</evidence>